<feature type="signal peptide" evidence="1">
    <location>
        <begin position="1"/>
        <end position="19"/>
    </location>
</feature>
<protein>
    <submittedName>
        <fullName evidence="2">Uncharacterized protein</fullName>
    </submittedName>
</protein>
<dbReference type="EMBL" id="KN880509">
    <property type="protein sequence ID" value="KIY68133.1"/>
    <property type="molecule type" value="Genomic_DNA"/>
</dbReference>
<feature type="chain" id="PRO_5002316927" evidence="1">
    <location>
        <begin position="20"/>
        <end position="180"/>
    </location>
</feature>
<reference evidence="2 3" key="1">
    <citation type="journal article" date="2015" name="Fungal Genet. Biol.">
        <title>Evolution of novel wood decay mechanisms in Agaricales revealed by the genome sequences of Fistulina hepatica and Cylindrobasidium torrendii.</title>
        <authorList>
            <person name="Floudas D."/>
            <person name="Held B.W."/>
            <person name="Riley R."/>
            <person name="Nagy L.G."/>
            <person name="Koehler G."/>
            <person name="Ransdell A.S."/>
            <person name="Younus H."/>
            <person name="Chow J."/>
            <person name="Chiniquy J."/>
            <person name="Lipzen A."/>
            <person name="Tritt A."/>
            <person name="Sun H."/>
            <person name="Haridas S."/>
            <person name="LaButti K."/>
            <person name="Ohm R.A."/>
            <person name="Kues U."/>
            <person name="Blanchette R.A."/>
            <person name="Grigoriev I.V."/>
            <person name="Minto R.E."/>
            <person name="Hibbett D.S."/>
        </authorList>
    </citation>
    <scope>NUCLEOTIDE SEQUENCE [LARGE SCALE GENOMIC DNA]</scope>
    <source>
        <strain evidence="2 3">FP15055 ss-10</strain>
    </source>
</reference>
<evidence type="ECO:0000313" key="3">
    <source>
        <dbReference type="Proteomes" id="UP000054007"/>
    </source>
</evidence>
<sequence length="180" mass="19245">MFAFTLALSAIFSSVTVLATSLSSRQDPSMMCHPDFSGRSFSISNSAREWRYPSAEAGQPVTAPIGHFNATDWTATPTSGEWATYTLRTTVDDNLAATLKDKTLSLQIDASTDDQAWGIVCDFCEADIGGIVGQAQAAYGCNITATPDMLCAQIGATTEDAMFVAACRGIDAQNFDFWVV</sequence>
<dbReference type="AlphaFoldDB" id="A0A0D7BC87"/>
<keyword evidence="1" id="KW-0732">Signal</keyword>
<dbReference type="Proteomes" id="UP000054007">
    <property type="component" value="Unassembled WGS sequence"/>
</dbReference>
<proteinExistence type="predicted"/>
<accession>A0A0D7BC87</accession>
<evidence type="ECO:0000256" key="1">
    <source>
        <dbReference type="SAM" id="SignalP"/>
    </source>
</evidence>
<gene>
    <name evidence="2" type="ORF">CYLTODRAFT_421894</name>
</gene>
<organism evidence="2 3">
    <name type="scientific">Cylindrobasidium torrendii FP15055 ss-10</name>
    <dbReference type="NCBI Taxonomy" id="1314674"/>
    <lineage>
        <taxon>Eukaryota</taxon>
        <taxon>Fungi</taxon>
        <taxon>Dikarya</taxon>
        <taxon>Basidiomycota</taxon>
        <taxon>Agaricomycotina</taxon>
        <taxon>Agaricomycetes</taxon>
        <taxon>Agaricomycetidae</taxon>
        <taxon>Agaricales</taxon>
        <taxon>Marasmiineae</taxon>
        <taxon>Physalacriaceae</taxon>
        <taxon>Cylindrobasidium</taxon>
    </lineage>
</organism>
<keyword evidence="3" id="KW-1185">Reference proteome</keyword>
<evidence type="ECO:0000313" key="2">
    <source>
        <dbReference type="EMBL" id="KIY68133.1"/>
    </source>
</evidence>
<name>A0A0D7BC87_9AGAR</name>